<dbReference type="Proteomes" id="UP000729402">
    <property type="component" value="Unassembled WGS sequence"/>
</dbReference>
<reference evidence="1" key="1">
    <citation type="journal article" date="2021" name="bioRxiv">
        <title>Whole Genome Assembly and Annotation of Northern Wild Rice, Zizania palustris L., Supports a Whole Genome Duplication in the Zizania Genus.</title>
        <authorList>
            <person name="Haas M."/>
            <person name="Kono T."/>
            <person name="Macchietto M."/>
            <person name="Millas R."/>
            <person name="McGilp L."/>
            <person name="Shao M."/>
            <person name="Duquette J."/>
            <person name="Hirsch C.N."/>
            <person name="Kimball J."/>
        </authorList>
    </citation>
    <scope>NUCLEOTIDE SEQUENCE</scope>
    <source>
        <tissue evidence="1">Fresh leaf tissue</tissue>
    </source>
</reference>
<protein>
    <submittedName>
        <fullName evidence="1">Uncharacterized protein</fullName>
    </submittedName>
</protein>
<evidence type="ECO:0000313" key="2">
    <source>
        <dbReference type="Proteomes" id="UP000729402"/>
    </source>
</evidence>
<sequence>MAPCRIRTGHACCFGFLMGATMPWPSTARWMLPRPVVSAIFFPKVASFLEFFRYSHPALRNQSSISPNRMEPSSASAVLEPRDTRSAARLALSRSNSPADARKKKNSTHTRYKGMLWIQSCSLWIQSLLLCQSLEFEGSYNASVIPVKIGIDGLGKMGMLLAEVALLTFDVEVVAINDHSISNNVMADDNFA</sequence>
<accession>A0A8J5V839</accession>
<evidence type="ECO:0000313" key="1">
    <source>
        <dbReference type="EMBL" id="KAG8053625.1"/>
    </source>
</evidence>
<comment type="caution">
    <text evidence="1">The sequence shown here is derived from an EMBL/GenBank/DDBJ whole genome shotgun (WGS) entry which is preliminary data.</text>
</comment>
<organism evidence="1 2">
    <name type="scientific">Zizania palustris</name>
    <name type="common">Northern wild rice</name>
    <dbReference type="NCBI Taxonomy" id="103762"/>
    <lineage>
        <taxon>Eukaryota</taxon>
        <taxon>Viridiplantae</taxon>
        <taxon>Streptophyta</taxon>
        <taxon>Embryophyta</taxon>
        <taxon>Tracheophyta</taxon>
        <taxon>Spermatophyta</taxon>
        <taxon>Magnoliopsida</taxon>
        <taxon>Liliopsida</taxon>
        <taxon>Poales</taxon>
        <taxon>Poaceae</taxon>
        <taxon>BOP clade</taxon>
        <taxon>Oryzoideae</taxon>
        <taxon>Oryzeae</taxon>
        <taxon>Zizaniinae</taxon>
        <taxon>Zizania</taxon>
    </lineage>
</organism>
<dbReference type="AlphaFoldDB" id="A0A8J5V839"/>
<dbReference type="EMBL" id="JAAALK010000288">
    <property type="protein sequence ID" value="KAG8053625.1"/>
    <property type="molecule type" value="Genomic_DNA"/>
</dbReference>
<keyword evidence="2" id="KW-1185">Reference proteome</keyword>
<gene>
    <name evidence="1" type="ORF">GUJ93_ZPchr0001g29585</name>
</gene>
<reference evidence="1" key="2">
    <citation type="submission" date="2021-02" db="EMBL/GenBank/DDBJ databases">
        <authorList>
            <person name="Kimball J.A."/>
            <person name="Haas M.W."/>
            <person name="Macchietto M."/>
            <person name="Kono T."/>
            <person name="Duquette J."/>
            <person name="Shao M."/>
        </authorList>
    </citation>
    <scope>NUCLEOTIDE SEQUENCE</scope>
    <source>
        <tissue evidence="1">Fresh leaf tissue</tissue>
    </source>
</reference>
<name>A0A8J5V839_ZIZPA</name>
<proteinExistence type="predicted"/>